<dbReference type="AlphaFoldDB" id="A0A644XK39"/>
<feature type="domain" description="Aldehyde dehydrogenase" evidence="1">
    <location>
        <begin position="2"/>
        <end position="91"/>
    </location>
</feature>
<accession>A0A644XK39</accession>
<evidence type="ECO:0000313" key="2">
    <source>
        <dbReference type="EMBL" id="MPM16347.1"/>
    </source>
</evidence>
<protein>
    <submittedName>
        <fullName evidence="2">Putative 3-oxopropanoate dehydrogenase</fullName>
        <ecNumber evidence="2">1.2.1.-</ecNumber>
    </submittedName>
</protein>
<dbReference type="SUPFAM" id="SSF53720">
    <property type="entry name" value="ALDH-like"/>
    <property type="match status" value="1"/>
</dbReference>
<organism evidence="2">
    <name type="scientific">bioreactor metagenome</name>
    <dbReference type="NCBI Taxonomy" id="1076179"/>
    <lineage>
        <taxon>unclassified sequences</taxon>
        <taxon>metagenomes</taxon>
        <taxon>ecological metagenomes</taxon>
    </lineage>
</organism>
<dbReference type="PANTHER" id="PTHR43866">
    <property type="entry name" value="MALONATE-SEMIALDEHYDE DEHYDROGENASE"/>
    <property type="match status" value="1"/>
</dbReference>
<dbReference type="PANTHER" id="PTHR43866:SF4">
    <property type="entry name" value="MALONATE-SEMIALDEHYDE DEHYDROGENASE"/>
    <property type="match status" value="1"/>
</dbReference>
<dbReference type="GO" id="GO:0006210">
    <property type="term" value="P:thymine catabolic process"/>
    <property type="evidence" value="ECO:0007669"/>
    <property type="project" value="TreeGrafter"/>
</dbReference>
<comment type="caution">
    <text evidence="2">The sequence shown here is derived from an EMBL/GenBank/DDBJ whole genome shotgun (WGS) entry which is preliminary data.</text>
</comment>
<dbReference type="InterPro" id="IPR015590">
    <property type="entry name" value="Aldehyde_DH_dom"/>
</dbReference>
<dbReference type="EC" id="1.2.1.-" evidence="2"/>
<dbReference type="InterPro" id="IPR016161">
    <property type="entry name" value="Ald_DH/histidinol_DH"/>
</dbReference>
<dbReference type="Gene3D" id="3.40.309.10">
    <property type="entry name" value="Aldehyde Dehydrogenase, Chain A, domain 2"/>
    <property type="match status" value="1"/>
</dbReference>
<evidence type="ECO:0000259" key="1">
    <source>
        <dbReference type="Pfam" id="PF00171"/>
    </source>
</evidence>
<dbReference type="InterPro" id="IPR016163">
    <property type="entry name" value="Ald_DH_C"/>
</dbReference>
<dbReference type="GO" id="GO:0004491">
    <property type="term" value="F:methylmalonate-semialdehyde dehydrogenase (acylating, NAD) activity"/>
    <property type="evidence" value="ECO:0007669"/>
    <property type="project" value="InterPro"/>
</dbReference>
<dbReference type="GO" id="GO:0006574">
    <property type="term" value="P:L-valine catabolic process"/>
    <property type="evidence" value="ECO:0007669"/>
    <property type="project" value="TreeGrafter"/>
</dbReference>
<reference evidence="2" key="1">
    <citation type="submission" date="2019-08" db="EMBL/GenBank/DDBJ databases">
        <authorList>
            <person name="Kucharzyk K."/>
            <person name="Murdoch R.W."/>
            <person name="Higgins S."/>
            <person name="Loffler F."/>
        </authorList>
    </citation>
    <scope>NUCLEOTIDE SEQUENCE</scope>
</reference>
<keyword evidence="2" id="KW-0560">Oxidoreductase</keyword>
<name>A0A644XK39_9ZZZZ</name>
<gene>
    <name evidence="2" type="primary">bauC_1</name>
    <name evidence="2" type="ORF">SDC9_62725</name>
</gene>
<dbReference type="EMBL" id="VSSQ01002593">
    <property type="protein sequence ID" value="MPM16347.1"/>
    <property type="molecule type" value="Genomic_DNA"/>
</dbReference>
<dbReference type="InterPro" id="IPR010061">
    <property type="entry name" value="MeMal-semiAld_DH"/>
</dbReference>
<sequence length="111" mass="11839">MLTIGAAATYEEAIALVNAQPFGNGAAIFTRDGGTARRFKLDVQAGMVGINVPIPTPVAYYSFGGWKDSLLGDTHIHGPEGVRFCTRAKAITERWPGATVHAATMSFEREA</sequence>
<proteinExistence type="predicted"/>
<dbReference type="Pfam" id="PF00171">
    <property type="entry name" value="Aldedh"/>
    <property type="match status" value="1"/>
</dbReference>